<dbReference type="EMBL" id="JARAKH010000016">
    <property type="protein sequence ID" value="KAK8396044.1"/>
    <property type="molecule type" value="Genomic_DNA"/>
</dbReference>
<proteinExistence type="predicted"/>
<gene>
    <name evidence="2" type="ORF">O3P69_005260</name>
</gene>
<accession>A0AAW0U7H6</accession>
<organism evidence="2 3">
    <name type="scientific">Scylla paramamosain</name>
    <name type="common">Mud crab</name>
    <dbReference type="NCBI Taxonomy" id="85552"/>
    <lineage>
        <taxon>Eukaryota</taxon>
        <taxon>Metazoa</taxon>
        <taxon>Ecdysozoa</taxon>
        <taxon>Arthropoda</taxon>
        <taxon>Crustacea</taxon>
        <taxon>Multicrustacea</taxon>
        <taxon>Malacostraca</taxon>
        <taxon>Eumalacostraca</taxon>
        <taxon>Eucarida</taxon>
        <taxon>Decapoda</taxon>
        <taxon>Pleocyemata</taxon>
        <taxon>Brachyura</taxon>
        <taxon>Eubrachyura</taxon>
        <taxon>Portunoidea</taxon>
        <taxon>Portunidae</taxon>
        <taxon>Portuninae</taxon>
        <taxon>Scylla</taxon>
    </lineage>
</organism>
<comment type="caution">
    <text evidence="2">The sequence shown here is derived from an EMBL/GenBank/DDBJ whole genome shotgun (WGS) entry which is preliminary data.</text>
</comment>
<feature type="region of interest" description="Disordered" evidence="1">
    <location>
        <begin position="288"/>
        <end position="333"/>
    </location>
</feature>
<dbReference type="Proteomes" id="UP001487740">
    <property type="component" value="Unassembled WGS sequence"/>
</dbReference>
<reference evidence="2 3" key="1">
    <citation type="submission" date="2023-03" db="EMBL/GenBank/DDBJ databases">
        <title>High-quality genome of Scylla paramamosain provides insights in environmental adaptation.</title>
        <authorList>
            <person name="Zhang L."/>
        </authorList>
    </citation>
    <scope>NUCLEOTIDE SEQUENCE [LARGE SCALE GENOMIC DNA]</scope>
    <source>
        <strain evidence="2">LZ_2023a</strain>
        <tissue evidence="2">Muscle</tissue>
    </source>
</reference>
<keyword evidence="3" id="KW-1185">Reference proteome</keyword>
<sequence length="441" mass="49862">MLCTSFESYFSYGELQTCDNWILNPFRQNLEDIDDDSNIKELINLRHNRGTQMEFTNGQLEHFWASQLEAYPVLAKNALKVLVMDGITRNAPSLSVDDRKKLRFILHGMKLKTSVFCDILSQDLAEAKDKDANELLQIIEDMQNQRQPPVQGIKTRTGMHSKGPSYDLVHYHHWKGSLPNVVSSFQPLDDEEYMSHPLSVLQASGNLQPSKEPIRLIDLQRAFPEALQSACQEIQEESGRHLTKVGNQKSEHGDVKEISLDELDDLDLGDLNCNLLRQLAEQHYRKFAPKEDGAGSKALPKITLPSKQRIPTKKHEGTWPPEDGQLQTPSTRHPNMPQSMLYVENMPTPSMQDTVKHSNASTPNTLTEQRHRPSGMCSYFTITPEDTSSTTRRSRMPHYPASWLEGLPLPGTGNNTPGRKSKDTDAHETRFKIPETVLSGA</sequence>
<evidence type="ECO:0000313" key="2">
    <source>
        <dbReference type="EMBL" id="KAK8396044.1"/>
    </source>
</evidence>
<feature type="region of interest" description="Disordered" evidence="1">
    <location>
        <begin position="352"/>
        <end position="441"/>
    </location>
</feature>
<feature type="compositionally biased region" description="Polar residues" evidence="1">
    <location>
        <begin position="352"/>
        <end position="367"/>
    </location>
</feature>
<feature type="compositionally biased region" description="Polar residues" evidence="1">
    <location>
        <begin position="380"/>
        <end position="391"/>
    </location>
</feature>
<evidence type="ECO:0000256" key="1">
    <source>
        <dbReference type="SAM" id="MobiDB-lite"/>
    </source>
</evidence>
<dbReference type="AlphaFoldDB" id="A0AAW0U7H6"/>
<evidence type="ECO:0000313" key="3">
    <source>
        <dbReference type="Proteomes" id="UP001487740"/>
    </source>
</evidence>
<feature type="compositionally biased region" description="Basic and acidic residues" evidence="1">
    <location>
        <begin position="420"/>
        <end position="433"/>
    </location>
</feature>
<protein>
    <submittedName>
        <fullName evidence="2">Uncharacterized protein</fullName>
    </submittedName>
</protein>
<name>A0AAW0U7H6_SCYPA</name>